<evidence type="ECO:0000256" key="6">
    <source>
        <dbReference type="ARBA" id="ARBA00023204"/>
    </source>
</evidence>
<evidence type="ECO:0000256" key="3">
    <source>
        <dbReference type="ARBA" id="ARBA00022763"/>
    </source>
</evidence>
<keyword evidence="2 7" id="KW-0255">Endonuclease</keyword>
<dbReference type="PANTHER" id="PTHR31290">
    <property type="entry name" value="UV-DAMAGE ENDONUCLEASE"/>
    <property type="match status" value="1"/>
</dbReference>
<evidence type="ECO:0000313" key="7">
    <source>
        <dbReference type="EMBL" id="SMP34441.1"/>
    </source>
</evidence>
<keyword evidence="8" id="KW-1185">Reference proteome</keyword>
<dbReference type="SUPFAM" id="SSF51658">
    <property type="entry name" value="Xylose isomerase-like"/>
    <property type="match status" value="1"/>
</dbReference>
<name>A0AA45WSA9_9BACL</name>
<keyword evidence="3" id="KW-0227">DNA damage</keyword>
<dbReference type="GO" id="GO:0009411">
    <property type="term" value="P:response to UV"/>
    <property type="evidence" value="ECO:0007669"/>
    <property type="project" value="InterPro"/>
</dbReference>
<dbReference type="InterPro" id="IPR036237">
    <property type="entry name" value="Xyl_isomerase-like_sf"/>
</dbReference>
<dbReference type="EMBL" id="FXTU01000011">
    <property type="protein sequence ID" value="SMP34441.1"/>
    <property type="molecule type" value="Genomic_DNA"/>
</dbReference>
<evidence type="ECO:0000313" key="8">
    <source>
        <dbReference type="Proteomes" id="UP001157946"/>
    </source>
</evidence>
<proteinExistence type="predicted"/>
<keyword evidence="1" id="KW-0540">Nuclease</keyword>
<dbReference type="InterPro" id="IPR004601">
    <property type="entry name" value="UvdE"/>
</dbReference>
<keyword evidence="4" id="KW-0228">DNA excision</keyword>
<dbReference type="AlphaFoldDB" id="A0AA45WSA9"/>
<keyword evidence="5" id="KW-0378">Hydrolase</keyword>
<keyword evidence="6" id="KW-0234">DNA repair</keyword>
<dbReference type="Pfam" id="PF03851">
    <property type="entry name" value="UvdE"/>
    <property type="match status" value="1"/>
</dbReference>
<dbReference type="RefSeq" id="WP_102991419.1">
    <property type="nucleotide sequence ID" value="NZ_FXTU01000011.1"/>
</dbReference>
<dbReference type="PANTHER" id="PTHR31290:SF5">
    <property type="entry name" value="UV-DAMAGE ENDONUCLEASE"/>
    <property type="match status" value="1"/>
</dbReference>
<organism evidence="7 8">
    <name type="scientific">Laceyella tengchongensis</name>
    <dbReference type="NCBI Taxonomy" id="574699"/>
    <lineage>
        <taxon>Bacteria</taxon>
        <taxon>Bacillati</taxon>
        <taxon>Bacillota</taxon>
        <taxon>Bacilli</taxon>
        <taxon>Bacillales</taxon>
        <taxon>Thermoactinomycetaceae</taxon>
        <taxon>Laceyella</taxon>
    </lineage>
</organism>
<gene>
    <name evidence="7" type="ORF">SAMN06265361_11135</name>
</gene>
<dbReference type="GO" id="GO:0004519">
    <property type="term" value="F:endonuclease activity"/>
    <property type="evidence" value="ECO:0007669"/>
    <property type="project" value="UniProtKB-KW"/>
</dbReference>
<evidence type="ECO:0000256" key="5">
    <source>
        <dbReference type="ARBA" id="ARBA00022801"/>
    </source>
</evidence>
<dbReference type="GO" id="GO:0006289">
    <property type="term" value="P:nucleotide-excision repair"/>
    <property type="evidence" value="ECO:0007669"/>
    <property type="project" value="InterPro"/>
</dbReference>
<evidence type="ECO:0000256" key="2">
    <source>
        <dbReference type="ARBA" id="ARBA00022759"/>
    </source>
</evidence>
<evidence type="ECO:0000256" key="4">
    <source>
        <dbReference type="ARBA" id="ARBA00022769"/>
    </source>
</evidence>
<reference evidence="7" key="1">
    <citation type="submission" date="2017-05" db="EMBL/GenBank/DDBJ databases">
        <authorList>
            <person name="Varghese N."/>
            <person name="Submissions S."/>
        </authorList>
    </citation>
    <scope>NUCLEOTIDE SEQUENCE</scope>
    <source>
        <strain evidence="7">DSM 45262</strain>
    </source>
</reference>
<dbReference type="NCBIfam" id="TIGR00629">
    <property type="entry name" value="uvde"/>
    <property type="match status" value="1"/>
</dbReference>
<dbReference type="Proteomes" id="UP001157946">
    <property type="component" value="Unassembled WGS sequence"/>
</dbReference>
<protein>
    <submittedName>
        <fullName evidence="7">UV-damage endonuclease</fullName>
    </submittedName>
</protein>
<dbReference type="GO" id="GO:0016787">
    <property type="term" value="F:hydrolase activity"/>
    <property type="evidence" value="ECO:0007669"/>
    <property type="project" value="UniProtKB-KW"/>
</dbReference>
<evidence type="ECO:0000256" key="1">
    <source>
        <dbReference type="ARBA" id="ARBA00022722"/>
    </source>
</evidence>
<dbReference type="Gene3D" id="3.20.20.150">
    <property type="entry name" value="Divalent-metal-dependent TIM barrel enzymes"/>
    <property type="match status" value="1"/>
</dbReference>
<comment type="caution">
    <text evidence="7">The sequence shown here is derived from an EMBL/GenBank/DDBJ whole genome shotgun (WGS) entry which is preliminary data.</text>
</comment>
<sequence length="319" mass="36088">MIVRFGFVAMSSRVKNASPSKTMTVKAFQQIGQPQLAMKKIIRIAKENLANTKRILYHALAHDISFYRFSSRLIPLAGHALVGGQDFVRALLPELKEIGQLVQDHQMRVGFHPEHYTVLNTPNNEVFAASYKDLIRHVKMLAAMGLHSGHKCNIHVGGVYGNKEDSMERFLGNFKRLEARIQAHLCLENDDTTYTAAETLHLAETVGVPMVLDLHHHRLNHHGEKEEDLWPRIVATWAKEPFPPKIHISSPKSETDARGHADYVEVDDLYPFLKAAATHTDRLDVMIEAKQKDGALFQLMEQLRQKEGVSVINQATIRI</sequence>
<accession>A0AA45WSA9</accession>